<name>A0ABQ0LMW3_MYCCL</name>
<reference evidence="2" key="1">
    <citation type="submission" date="2014-09" db="EMBL/GenBank/DDBJ databases">
        <title>Genome sequence of the luminous mushroom Mycena chlorophos for searching fungal bioluminescence genes.</title>
        <authorList>
            <person name="Tanaka Y."/>
            <person name="Kasuga D."/>
            <person name="Oba Y."/>
            <person name="Hase S."/>
            <person name="Sato K."/>
            <person name="Oba Y."/>
            <person name="Sakakibara Y."/>
        </authorList>
    </citation>
    <scope>NUCLEOTIDE SEQUENCE</scope>
</reference>
<organism evidence="2 3">
    <name type="scientific">Mycena chlorophos</name>
    <name type="common">Agaric fungus</name>
    <name type="synonym">Agaricus chlorophos</name>
    <dbReference type="NCBI Taxonomy" id="658473"/>
    <lineage>
        <taxon>Eukaryota</taxon>
        <taxon>Fungi</taxon>
        <taxon>Dikarya</taxon>
        <taxon>Basidiomycota</taxon>
        <taxon>Agaricomycotina</taxon>
        <taxon>Agaricomycetes</taxon>
        <taxon>Agaricomycetidae</taxon>
        <taxon>Agaricales</taxon>
        <taxon>Marasmiineae</taxon>
        <taxon>Mycenaceae</taxon>
        <taxon>Mycena</taxon>
    </lineage>
</organism>
<dbReference type="InterPro" id="IPR013088">
    <property type="entry name" value="Znf_NHR/GATA"/>
</dbReference>
<dbReference type="Gene3D" id="3.30.50.10">
    <property type="entry name" value="Erythroid Transcription Factor GATA-1, subunit A"/>
    <property type="match status" value="1"/>
</dbReference>
<evidence type="ECO:0008006" key="4">
    <source>
        <dbReference type="Google" id="ProtNLM"/>
    </source>
</evidence>
<evidence type="ECO:0000256" key="1">
    <source>
        <dbReference type="SAM" id="MobiDB-lite"/>
    </source>
</evidence>
<feature type="region of interest" description="Disordered" evidence="1">
    <location>
        <begin position="95"/>
        <end position="181"/>
    </location>
</feature>
<dbReference type="EMBL" id="DF847768">
    <property type="protein sequence ID" value="GAT52410.1"/>
    <property type="molecule type" value="Genomic_DNA"/>
</dbReference>
<protein>
    <recommendedName>
        <fullName evidence="4">GATA-type domain-containing protein</fullName>
    </recommendedName>
</protein>
<dbReference type="Proteomes" id="UP000815677">
    <property type="component" value="Unassembled WGS sequence"/>
</dbReference>
<feature type="compositionally biased region" description="Low complexity" evidence="1">
    <location>
        <begin position="161"/>
        <end position="177"/>
    </location>
</feature>
<evidence type="ECO:0000313" key="3">
    <source>
        <dbReference type="Proteomes" id="UP000815677"/>
    </source>
</evidence>
<sequence length="261" mass="28409">MPPLAGLPALRPTIRAESDWHGCWVFVTAFDIHLAETTTTLVAPISSWTPSVPTTPQYAPGAQSYGQAPAYATYQGSYPQNAALPSAPWASANEYGRGVDRPSTTMGFRQGYEPVPANAPPHRSYTPAPAWSSQYSQAPPMPALPPQYGQQPGYSGAQYYPQATAAPSSSTRPAQSPNRHIRDGNFVNWTPADMAAPETQAQRDNTCPTCLNPAPTSWRFGKVSQRMVCQPCSLYERRNGIQRTPEVEAQKMLRTLAGGRR</sequence>
<proteinExistence type="predicted"/>
<accession>A0ABQ0LMW3</accession>
<gene>
    <name evidence="2" type="ORF">MCHLO_09462</name>
</gene>
<keyword evidence="3" id="KW-1185">Reference proteome</keyword>
<evidence type="ECO:0000313" key="2">
    <source>
        <dbReference type="EMBL" id="GAT52410.1"/>
    </source>
</evidence>